<organism evidence="1 2">
    <name type="scientific">Halomonas urmiana</name>
    <dbReference type="NCBI Taxonomy" id="490901"/>
    <lineage>
        <taxon>Bacteria</taxon>
        <taxon>Pseudomonadati</taxon>
        <taxon>Pseudomonadota</taxon>
        <taxon>Gammaproteobacteria</taxon>
        <taxon>Oceanospirillales</taxon>
        <taxon>Halomonadaceae</taxon>
        <taxon>Halomonas</taxon>
    </lineage>
</organism>
<gene>
    <name evidence="1" type="ORF">FEI13_12735</name>
</gene>
<evidence type="ECO:0000313" key="2">
    <source>
        <dbReference type="Proteomes" id="UP000306973"/>
    </source>
</evidence>
<accession>A0A5R8MEN4</accession>
<dbReference type="OrthoDB" id="6156230at2"/>
<dbReference type="AlphaFoldDB" id="A0A5R8MEN4"/>
<protein>
    <submittedName>
        <fullName evidence="1">YjbF family lipoprotein</fullName>
    </submittedName>
</protein>
<dbReference type="EMBL" id="VBUI01000019">
    <property type="protein sequence ID" value="TLF48583.1"/>
    <property type="molecule type" value="Genomic_DNA"/>
</dbReference>
<dbReference type="InterPro" id="IPR021308">
    <property type="entry name" value="GfcB"/>
</dbReference>
<evidence type="ECO:0000313" key="1">
    <source>
        <dbReference type="EMBL" id="TLF48583.1"/>
    </source>
</evidence>
<proteinExistence type="predicted"/>
<reference evidence="1 2" key="1">
    <citation type="journal article" date="2007" name="Int. J. Syst. Evol. Microbiol.">
        <title>Halomonas saccharevitans sp. nov., Halomonas arcis sp. nov. and Halomonas subterranea sp. nov., halophilic bacteria isolated from hypersaline environments of China.</title>
        <authorList>
            <person name="Xu X.W."/>
            <person name="Wu Y.H."/>
            <person name="Zhou Z."/>
            <person name="Wang C.S."/>
            <person name="Zhou Y.G."/>
            <person name="Zhang H.B."/>
            <person name="Wang Y."/>
            <person name="Wu M."/>
        </authorList>
    </citation>
    <scope>NUCLEOTIDE SEQUENCE [LARGE SCALE GENOMIC DNA]</scope>
    <source>
        <strain evidence="1 2">TBZ3</strain>
    </source>
</reference>
<dbReference type="Proteomes" id="UP000306973">
    <property type="component" value="Unassembled WGS sequence"/>
</dbReference>
<sequence>MGVGVRHWQGPLMMALVALPLAGCSQFGSTLAGRTLQDALGDGEATHRERARELPYASLVAQMEGNRSLLVLAYHNGEAGGDTTLWQARDRATLALEQGWPASTAGFTSNLLSLNYASPPQEGSRYRVRAHWEDAEGLDHLSIGQATLECHAPAPLELPLIELELERCEERVEWQDAGTSHNTLWRHPVSKRIWAGELEPWPDAQTIEWQVARPWWES</sequence>
<keyword evidence="2" id="KW-1185">Reference proteome</keyword>
<dbReference type="Pfam" id="PF11102">
    <property type="entry name" value="YjbF"/>
    <property type="match status" value="1"/>
</dbReference>
<comment type="caution">
    <text evidence="1">The sequence shown here is derived from an EMBL/GenBank/DDBJ whole genome shotgun (WGS) entry which is preliminary data.</text>
</comment>
<name>A0A5R8MEN4_9GAMM</name>
<dbReference type="RefSeq" id="WP_138181899.1">
    <property type="nucleotide sequence ID" value="NZ_VBUI01000019.1"/>
</dbReference>
<dbReference type="SUPFAM" id="SSF159270">
    <property type="entry name" value="YmcC-like"/>
    <property type="match status" value="1"/>
</dbReference>
<dbReference type="InterPro" id="IPR023373">
    <property type="entry name" value="YmcC_sf"/>
</dbReference>
<dbReference type="Gene3D" id="2.40.360.10">
    <property type="entry name" value="YmcC-like"/>
    <property type="match status" value="1"/>
</dbReference>
<keyword evidence="1" id="KW-0449">Lipoprotein</keyword>